<evidence type="ECO:0000256" key="1">
    <source>
        <dbReference type="SAM" id="SignalP"/>
    </source>
</evidence>
<dbReference type="Pfam" id="PF10972">
    <property type="entry name" value="CsiV"/>
    <property type="match status" value="1"/>
</dbReference>
<dbReference type="AlphaFoldDB" id="A0A552X4P4"/>
<feature type="signal peptide" evidence="1">
    <location>
        <begin position="1"/>
        <end position="28"/>
    </location>
</feature>
<proteinExistence type="predicted"/>
<organism evidence="2 3">
    <name type="scientific">Aliidiomarina halalkaliphila</name>
    <dbReference type="NCBI Taxonomy" id="2593535"/>
    <lineage>
        <taxon>Bacteria</taxon>
        <taxon>Pseudomonadati</taxon>
        <taxon>Pseudomonadota</taxon>
        <taxon>Gammaproteobacteria</taxon>
        <taxon>Alteromonadales</taxon>
        <taxon>Idiomarinaceae</taxon>
        <taxon>Aliidiomarina</taxon>
    </lineage>
</organism>
<sequence length="410" mass="46817">MVDGRRIRQSAAVLSTGLALLFSTLAFAQTGSETIPDRGYRWFEVEVLVFRYTEPEATDPEQFSLSVNPIPVEGSRDLYTPRLTPDISPLYYALPQCEDTRALIRPIRQKFLTADVLRAEIQLPPEELLGCRRLPDLPIVSEFYDDINETIAVAPSRLPVVISGDKRGTREEMLAAEAPFLVPEDHFALSPLRQQLQRRRDAEPILHTAWRQPVFARTSGRKHRLIGGRNFTDEFDYFGFPKPSNKADVIAQLESGFQHHAQGGFSNDEQVGPVANVKKLLAAIERNQFNFAADSTLEAQVPRRPERMPRGLPEHVWEFDGLLHIYLVGNFLHIDTDFNLRDIIQLDPAALSVSEQVSDFLEPNAHNLEFLRAYPFKQVRRVISHETHYFDHPNYGVVVQIRRTDLSNRR</sequence>
<reference evidence="2 3" key="1">
    <citation type="submission" date="2019-07" db="EMBL/GenBank/DDBJ databases">
        <authorList>
            <person name="Yang M."/>
            <person name="Zhao D."/>
            <person name="Xiang H."/>
        </authorList>
    </citation>
    <scope>NUCLEOTIDE SEQUENCE [LARGE SCALE GENOMIC DNA]</scope>
    <source>
        <strain evidence="2 3">IM1326</strain>
    </source>
</reference>
<dbReference type="OrthoDB" id="5566524at2"/>
<accession>A0A552X4P4</accession>
<protein>
    <submittedName>
        <fullName evidence="2">Uncharacterized protein</fullName>
    </submittedName>
</protein>
<dbReference type="InterPro" id="IPR021241">
    <property type="entry name" value="CsiV"/>
</dbReference>
<evidence type="ECO:0000313" key="2">
    <source>
        <dbReference type="EMBL" id="TRW49988.1"/>
    </source>
</evidence>
<dbReference type="Proteomes" id="UP000320359">
    <property type="component" value="Unassembled WGS sequence"/>
</dbReference>
<comment type="caution">
    <text evidence="2">The sequence shown here is derived from an EMBL/GenBank/DDBJ whole genome shotgun (WGS) entry which is preliminary data.</text>
</comment>
<keyword evidence="3" id="KW-1185">Reference proteome</keyword>
<name>A0A552X4P4_9GAMM</name>
<evidence type="ECO:0000313" key="3">
    <source>
        <dbReference type="Proteomes" id="UP000320359"/>
    </source>
</evidence>
<gene>
    <name evidence="2" type="ORF">FM042_03815</name>
</gene>
<feature type="chain" id="PRO_5021826007" evidence="1">
    <location>
        <begin position="29"/>
        <end position="410"/>
    </location>
</feature>
<keyword evidence="1" id="KW-0732">Signal</keyword>
<dbReference type="EMBL" id="VJWL01000001">
    <property type="protein sequence ID" value="TRW49988.1"/>
    <property type="molecule type" value="Genomic_DNA"/>
</dbReference>
<dbReference type="RefSeq" id="WP_143234493.1">
    <property type="nucleotide sequence ID" value="NZ_VJWL01000001.1"/>
</dbReference>